<dbReference type="InterPro" id="IPR012795">
    <property type="entry name" value="tRNA_Ile_lys_synt_N"/>
</dbReference>
<dbReference type="GO" id="GO:0005524">
    <property type="term" value="F:ATP binding"/>
    <property type="evidence" value="ECO:0007669"/>
    <property type="project" value="UniProtKB-UniRule"/>
</dbReference>
<dbReference type="GO" id="GO:0005737">
    <property type="term" value="C:cytoplasm"/>
    <property type="evidence" value="ECO:0007669"/>
    <property type="project" value="UniProtKB-SubCell"/>
</dbReference>
<evidence type="ECO:0000313" key="8">
    <source>
        <dbReference type="EMBL" id="SEK23006.1"/>
    </source>
</evidence>
<dbReference type="PANTHER" id="PTHR43033:SF1">
    <property type="entry name" value="TRNA(ILE)-LYSIDINE SYNTHASE-RELATED"/>
    <property type="match status" value="1"/>
</dbReference>
<comment type="subcellular location">
    <subcellularLocation>
        <location evidence="6">Cytoplasm</location>
    </subcellularLocation>
</comment>
<dbReference type="PANTHER" id="PTHR43033">
    <property type="entry name" value="TRNA(ILE)-LYSIDINE SYNTHASE-RELATED"/>
    <property type="match status" value="1"/>
</dbReference>
<comment type="function">
    <text evidence="6">Ligates lysine onto the cytidine present at position 34 of the AUA codon-specific tRNA(Ile) that contains the anticodon CAU, in an ATP-dependent manner. Cytidine is converted to lysidine, thus changing the amino acid specificity of the tRNA from methionine to isoleucine.</text>
</comment>
<dbReference type="InterPro" id="IPR011063">
    <property type="entry name" value="TilS/TtcA_N"/>
</dbReference>
<organism evidence="8 9">
    <name type="scientific">Roseovarius azorensis</name>
    <dbReference type="NCBI Taxonomy" id="1287727"/>
    <lineage>
        <taxon>Bacteria</taxon>
        <taxon>Pseudomonadati</taxon>
        <taxon>Pseudomonadota</taxon>
        <taxon>Alphaproteobacteria</taxon>
        <taxon>Rhodobacterales</taxon>
        <taxon>Roseobacteraceae</taxon>
        <taxon>Roseovarius</taxon>
    </lineage>
</organism>
<dbReference type="EMBL" id="FOAG01000001">
    <property type="protein sequence ID" value="SEK23006.1"/>
    <property type="molecule type" value="Genomic_DNA"/>
</dbReference>
<evidence type="ECO:0000256" key="2">
    <source>
        <dbReference type="ARBA" id="ARBA00022694"/>
    </source>
</evidence>
<dbReference type="InterPro" id="IPR014729">
    <property type="entry name" value="Rossmann-like_a/b/a_fold"/>
</dbReference>
<dbReference type="GO" id="GO:0006400">
    <property type="term" value="P:tRNA modification"/>
    <property type="evidence" value="ECO:0007669"/>
    <property type="project" value="UniProtKB-UniRule"/>
</dbReference>
<dbReference type="InterPro" id="IPR012094">
    <property type="entry name" value="tRNA_Ile_lys_synt"/>
</dbReference>
<proteinExistence type="inferred from homology"/>
<keyword evidence="1 6" id="KW-0436">Ligase</keyword>
<comment type="catalytic activity">
    <reaction evidence="5 6">
        <text>cytidine(34) in tRNA(Ile2) + L-lysine + ATP = lysidine(34) in tRNA(Ile2) + AMP + diphosphate + H(+)</text>
        <dbReference type="Rhea" id="RHEA:43744"/>
        <dbReference type="Rhea" id="RHEA-COMP:10625"/>
        <dbReference type="Rhea" id="RHEA-COMP:10670"/>
        <dbReference type="ChEBI" id="CHEBI:15378"/>
        <dbReference type="ChEBI" id="CHEBI:30616"/>
        <dbReference type="ChEBI" id="CHEBI:32551"/>
        <dbReference type="ChEBI" id="CHEBI:33019"/>
        <dbReference type="ChEBI" id="CHEBI:82748"/>
        <dbReference type="ChEBI" id="CHEBI:83665"/>
        <dbReference type="ChEBI" id="CHEBI:456215"/>
        <dbReference type="EC" id="6.3.4.19"/>
    </reaction>
</comment>
<dbReference type="SUPFAM" id="SSF52402">
    <property type="entry name" value="Adenine nucleotide alpha hydrolases-like"/>
    <property type="match status" value="1"/>
</dbReference>
<name>A0A1H7FA82_9RHOB</name>
<dbReference type="Proteomes" id="UP000199582">
    <property type="component" value="Unassembled WGS sequence"/>
</dbReference>
<keyword evidence="3 6" id="KW-0547">Nucleotide-binding</keyword>
<protein>
    <recommendedName>
        <fullName evidence="6">tRNA(Ile)-lysidine synthase</fullName>
        <ecNumber evidence="6">6.3.4.19</ecNumber>
    </recommendedName>
    <alternativeName>
        <fullName evidence="6">tRNA(Ile)-2-lysyl-cytidine synthase</fullName>
    </alternativeName>
    <alternativeName>
        <fullName evidence="6">tRNA(Ile)-lysidine synthetase</fullName>
    </alternativeName>
</protein>
<feature type="binding site" evidence="6">
    <location>
        <begin position="29"/>
        <end position="34"/>
    </location>
    <ligand>
        <name>ATP</name>
        <dbReference type="ChEBI" id="CHEBI:30616"/>
    </ligand>
</feature>
<evidence type="ECO:0000256" key="5">
    <source>
        <dbReference type="ARBA" id="ARBA00048539"/>
    </source>
</evidence>
<comment type="similarity">
    <text evidence="6">Belongs to the tRNA(Ile)-lysidine synthase family.</text>
</comment>
<comment type="domain">
    <text evidence="6">The N-terminal region contains the highly conserved SGGXDS motif, predicted to be a P-loop motif involved in ATP binding.</text>
</comment>
<dbReference type="Gene3D" id="3.40.50.620">
    <property type="entry name" value="HUPs"/>
    <property type="match status" value="1"/>
</dbReference>
<feature type="domain" description="tRNA(Ile)-lysidine/2-thiocytidine synthase N-terminal" evidence="7">
    <location>
        <begin position="25"/>
        <end position="202"/>
    </location>
</feature>
<dbReference type="STRING" id="1287727.SAMN05443999_10131"/>
<dbReference type="GO" id="GO:0032267">
    <property type="term" value="F:tRNA(Ile)-lysidine synthase activity"/>
    <property type="evidence" value="ECO:0007669"/>
    <property type="project" value="UniProtKB-EC"/>
</dbReference>
<dbReference type="RefSeq" id="WP_425439257.1">
    <property type="nucleotide sequence ID" value="NZ_FOAG01000001.1"/>
</dbReference>
<dbReference type="Pfam" id="PF01171">
    <property type="entry name" value="ATP_bind_3"/>
    <property type="match status" value="1"/>
</dbReference>
<keyword evidence="6" id="KW-0963">Cytoplasm</keyword>
<gene>
    <name evidence="6" type="primary">tilS</name>
    <name evidence="8" type="ORF">SAMN05443999_10131</name>
</gene>
<evidence type="ECO:0000259" key="7">
    <source>
        <dbReference type="Pfam" id="PF01171"/>
    </source>
</evidence>
<dbReference type="HAMAP" id="MF_01161">
    <property type="entry name" value="tRNA_Ile_lys_synt"/>
    <property type="match status" value="1"/>
</dbReference>
<accession>A0A1H7FA82</accession>
<keyword evidence="9" id="KW-1185">Reference proteome</keyword>
<evidence type="ECO:0000256" key="6">
    <source>
        <dbReference type="HAMAP-Rule" id="MF_01161"/>
    </source>
</evidence>
<dbReference type="AlphaFoldDB" id="A0A1H7FA82"/>
<dbReference type="EC" id="6.3.4.19" evidence="6"/>
<keyword evidence="2 6" id="KW-0819">tRNA processing</keyword>
<evidence type="ECO:0000256" key="3">
    <source>
        <dbReference type="ARBA" id="ARBA00022741"/>
    </source>
</evidence>
<evidence type="ECO:0000256" key="4">
    <source>
        <dbReference type="ARBA" id="ARBA00022840"/>
    </source>
</evidence>
<dbReference type="CDD" id="cd01992">
    <property type="entry name" value="TilS_N"/>
    <property type="match status" value="1"/>
</dbReference>
<evidence type="ECO:0000256" key="1">
    <source>
        <dbReference type="ARBA" id="ARBA00022598"/>
    </source>
</evidence>
<dbReference type="NCBIfam" id="TIGR02432">
    <property type="entry name" value="lysidine_TilS_N"/>
    <property type="match status" value="1"/>
</dbReference>
<keyword evidence="4 6" id="KW-0067">ATP-binding</keyword>
<reference evidence="8 9" key="1">
    <citation type="submission" date="2016-10" db="EMBL/GenBank/DDBJ databases">
        <authorList>
            <person name="de Groot N.N."/>
        </authorList>
    </citation>
    <scope>NUCLEOTIDE SEQUENCE [LARGE SCALE GENOMIC DNA]</scope>
    <source>
        <strain evidence="8 9">DSM 100674</strain>
    </source>
</reference>
<evidence type="ECO:0000313" key="9">
    <source>
        <dbReference type="Proteomes" id="UP000199582"/>
    </source>
</evidence>
<sequence>MTPGSVPGWQEVAEHFAPDAPEALGVAVSGGGDSLALLLLLNDWRLAGGPRLRVVTVDHGLRPEAAVEAAGVARICASLGLAHETLNWAGWDGQGNLSDQARRARYGLMAEWARAQGLRDIALGHTLDDQAETFLMRLARGAGVDGLSAMRARWRRHGVSFHRPVLGHSRAALRAVLVARGQRWIDDPTNDDPAYTRVQARRALAALDPLGLTAETLAGVARQLADVRRTLYGYAHAAARAHVRVHAGDLLIARTGLAALPDEVARRLLQAALLWINGADYGPRGQAMTQMLEAARSGEVMTLQGCLMRVDGDDLRLTREYNAVAGLRVPMGAIWDGRWQATGHDTEGVEIAALGAAGLRACPDWRAGGLPHVSAMACPGIWWGDELLAAPLLGRANGWTLRLIRGEEELRTALLSH</sequence>